<keyword evidence="2" id="KW-0808">Transferase</keyword>
<name>A0A8T8WF36_9EURY</name>
<evidence type="ECO:0000256" key="4">
    <source>
        <dbReference type="SAM" id="MobiDB-lite"/>
    </source>
</evidence>
<dbReference type="GO" id="GO:0005829">
    <property type="term" value="C:cytosol"/>
    <property type="evidence" value="ECO:0007669"/>
    <property type="project" value="TreeGrafter"/>
</dbReference>
<evidence type="ECO:0000313" key="6">
    <source>
        <dbReference type="EMBL" id="QZP38396.1"/>
    </source>
</evidence>
<dbReference type="RefSeq" id="WP_222608196.1">
    <property type="nucleotide sequence ID" value="NZ_CP081958.1"/>
</dbReference>
<reference evidence="6 7" key="1">
    <citation type="journal article" date="2021" name="Int. J. Syst. Evol. Microbiol.">
        <title>Halobaculum halophilum sp. nov. and Halobaculum salinum sp. nov., isolated from salt lake and saline soil.</title>
        <authorList>
            <person name="Cui H.L."/>
            <person name="Shi X.W."/>
            <person name="Yin X.M."/>
            <person name="Yang X.Y."/>
            <person name="Hou J."/>
            <person name="Zhu L."/>
        </authorList>
    </citation>
    <scope>NUCLEOTIDE SEQUENCE [LARGE SCALE GENOMIC DNA]</scope>
    <source>
        <strain evidence="6 7">NBRC 109044</strain>
    </source>
</reference>
<organism evidence="6 7">
    <name type="scientific">Halobaculum magnesiiphilum</name>
    <dbReference type="NCBI Taxonomy" id="1017351"/>
    <lineage>
        <taxon>Archaea</taxon>
        <taxon>Methanobacteriati</taxon>
        <taxon>Methanobacteriota</taxon>
        <taxon>Stenosarchaea group</taxon>
        <taxon>Halobacteria</taxon>
        <taxon>Halobacteriales</taxon>
        <taxon>Haloferacaceae</taxon>
        <taxon>Halobaculum</taxon>
    </lineage>
</organism>
<sequence>MTGRDAAGGDTGDGGGGGDGDGGATADAEPDGTLVGDPPAPEVVTVGAATVDRTYRVTNIPEPDGGAYADTVAEAFGGVGANVALASARLGRSTGLIARLGDDDVGARVAADLDASPIDDARVRRKSGTSTHCVILRDGDGKRSIVTAGDSAKRLRLSEADRAALAGADAAFLTAYNPDQVHRDAIEVARRPEAPPFVFDLSGPLAELAGRGAREETIDRWVEAADLFVVGEVAAESYLGCTGREAAAELRSRGAGRVAVTAGPDGAVLGDGEGLHELPAFEVPVVDETGAGDAYAAALIVRWVLGGDDVHEAGRFAAAAAALNVTGDGARGGLATRAEVESFLAERGERGGRGGRGDRGDR</sequence>
<dbReference type="AlphaFoldDB" id="A0A8T8WF36"/>
<dbReference type="GO" id="GO:0016301">
    <property type="term" value="F:kinase activity"/>
    <property type="evidence" value="ECO:0007669"/>
    <property type="project" value="UniProtKB-KW"/>
</dbReference>
<dbReference type="Proteomes" id="UP000826254">
    <property type="component" value="Chromosome"/>
</dbReference>
<dbReference type="GO" id="GO:0006796">
    <property type="term" value="P:phosphate-containing compound metabolic process"/>
    <property type="evidence" value="ECO:0007669"/>
    <property type="project" value="UniProtKB-ARBA"/>
</dbReference>
<dbReference type="InterPro" id="IPR011611">
    <property type="entry name" value="PfkB_dom"/>
</dbReference>
<dbReference type="KEGG" id="hmp:K6T50_04445"/>
<dbReference type="PANTHER" id="PTHR10584:SF157">
    <property type="entry name" value="SULFOFRUCTOSE KINASE"/>
    <property type="match status" value="1"/>
</dbReference>
<comment type="similarity">
    <text evidence="1">Belongs to the carbohydrate kinase PfkB family.</text>
</comment>
<evidence type="ECO:0000313" key="7">
    <source>
        <dbReference type="Proteomes" id="UP000826254"/>
    </source>
</evidence>
<feature type="compositionally biased region" description="Gly residues" evidence="4">
    <location>
        <begin position="9"/>
        <end position="23"/>
    </location>
</feature>
<dbReference type="EMBL" id="CP081958">
    <property type="protein sequence ID" value="QZP38396.1"/>
    <property type="molecule type" value="Genomic_DNA"/>
</dbReference>
<dbReference type="PRINTS" id="PR00990">
    <property type="entry name" value="RIBOKINASE"/>
</dbReference>
<protein>
    <submittedName>
        <fullName evidence="6">Carbohydrate kinase family protein</fullName>
    </submittedName>
</protein>
<gene>
    <name evidence="6" type="ORF">K6T50_04445</name>
</gene>
<keyword evidence="7" id="KW-1185">Reference proteome</keyword>
<dbReference type="Gene3D" id="3.40.1190.20">
    <property type="match status" value="1"/>
</dbReference>
<dbReference type="SUPFAM" id="SSF53613">
    <property type="entry name" value="Ribokinase-like"/>
    <property type="match status" value="1"/>
</dbReference>
<proteinExistence type="inferred from homology"/>
<dbReference type="InterPro" id="IPR002139">
    <property type="entry name" value="Ribo/fructo_kinase"/>
</dbReference>
<feature type="region of interest" description="Disordered" evidence="4">
    <location>
        <begin position="1"/>
        <end position="41"/>
    </location>
</feature>
<dbReference type="Pfam" id="PF00294">
    <property type="entry name" value="PfkB"/>
    <property type="match status" value="1"/>
</dbReference>
<feature type="domain" description="Carbohydrate kinase PfkB" evidence="5">
    <location>
        <begin position="42"/>
        <end position="334"/>
    </location>
</feature>
<evidence type="ECO:0000256" key="2">
    <source>
        <dbReference type="ARBA" id="ARBA00022679"/>
    </source>
</evidence>
<evidence type="ECO:0000259" key="5">
    <source>
        <dbReference type="Pfam" id="PF00294"/>
    </source>
</evidence>
<dbReference type="PANTHER" id="PTHR10584">
    <property type="entry name" value="SUGAR KINASE"/>
    <property type="match status" value="1"/>
</dbReference>
<keyword evidence="3 6" id="KW-0418">Kinase</keyword>
<dbReference type="GeneID" id="67177365"/>
<evidence type="ECO:0000256" key="3">
    <source>
        <dbReference type="ARBA" id="ARBA00022777"/>
    </source>
</evidence>
<evidence type="ECO:0000256" key="1">
    <source>
        <dbReference type="ARBA" id="ARBA00010688"/>
    </source>
</evidence>
<accession>A0A8T8WF36</accession>
<dbReference type="InterPro" id="IPR029056">
    <property type="entry name" value="Ribokinase-like"/>
</dbReference>
<feature type="compositionally biased region" description="Low complexity" evidence="4">
    <location>
        <begin position="24"/>
        <end position="33"/>
    </location>
</feature>
<dbReference type="PROSITE" id="PS00583">
    <property type="entry name" value="PFKB_KINASES_1"/>
    <property type="match status" value="1"/>
</dbReference>
<dbReference type="InterPro" id="IPR002173">
    <property type="entry name" value="Carboh/pur_kinase_PfkB_CS"/>
</dbReference>